<keyword evidence="2" id="KW-1185">Reference proteome</keyword>
<gene>
    <name evidence="1" type="ORF">KI659_02085</name>
</gene>
<dbReference type="InterPro" id="IPR029063">
    <property type="entry name" value="SAM-dependent_MTases_sf"/>
</dbReference>
<keyword evidence="1" id="KW-0808">Transferase</keyword>
<dbReference type="Gene3D" id="3.40.50.150">
    <property type="entry name" value="Vaccinia Virus protein VP39"/>
    <property type="match status" value="1"/>
</dbReference>
<keyword evidence="1" id="KW-0489">Methyltransferase</keyword>
<dbReference type="Proteomes" id="UP001319104">
    <property type="component" value="Unassembled WGS sequence"/>
</dbReference>
<dbReference type="Pfam" id="PF13489">
    <property type="entry name" value="Methyltransf_23"/>
    <property type="match status" value="1"/>
</dbReference>
<dbReference type="SUPFAM" id="SSF53335">
    <property type="entry name" value="S-adenosyl-L-methionine-dependent methyltransferases"/>
    <property type="match status" value="1"/>
</dbReference>
<dbReference type="RefSeq" id="WP_213943677.1">
    <property type="nucleotide sequence ID" value="NZ_JAHCMY010000001.1"/>
</dbReference>
<name>A0AAP2CFZ2_9BACT</name>
<dbReference type="GO" id="GO:0032259">
    <property type="term" value="P:methylation"/>
    <property type="evidence" value="ECO:0007669"/>
    <property type="project" value="UniProtKB-KW"/>
</dbReference>
<dbReference type="AlphaFoldDB" id="A0AAP2CFZ2"/>
<comment type="caution">
    <text evidence="1">The sequence shown here is derived from an EMBL/GenBank/DDBJ whole genome shotgun (WGS) entry which is preliminary data.</text>
</comment>
<evidence type="ECO:0000313" key="2">
    <source>
        <dbReference type="Proteomes" id="UP001319104"/>
    </source>
</evidence>
<proteinExistence type="predicted"/>
<protein>
    <submittedName>
        <fullName evidence="1">Methyltransferase domain-containing protein</fullName>
    </submittedName>
</protein>
<dbReference type="GO" id="GO:0008168">
    <property type="term" value="F:methyltransferase activity"/>
    <property type="evidence" value="ECO:0007669"/>
    <property type="project" value="UniProtKB-KW"/>
</dbReference>
<organism evidence="1 2">
    <name type="scientific">Litoribacter ruber</name>
    <dbReference type="NCBI Taxonomy" id="702568"/>
    <lineage>
        <taxon>Bacteria</taxon>
        <taxon>Pseudomonadati</taxon>
        <taxon>Bacteroidota</taxon>
        <taxon>Cytophagia</taxon>
        <taxon>Cytophagales</taxon>
        <taxon>Cyclobacteriaceae</taxon>
        <taxon>Litoribacter</taxon>
    </lineage>
</organism>
<sequence length="211" mass="24906">MNTCKLCGLNKVTPLIIPHDKRIYNYCPDCYLIFVDSTFHIDLQQEKRLILRRNNSIGNAEYVHYISQIIQLIRPFIYQGQIGLDYGCGPTPTLNHLLKKENITCFNNDYNFGFNHPFKKYDFIMAIECLEKFKDPNNEIDKLLDLLKPGGIFGMMTEVYPTKDNFKYWNKKLDPSHVSFYHQKTLDYLIANKKLTLLKSDSKRIFIFEKQ</sequence>
<dbReference type="EMBL" id="JAHCMY010000001">
    <property type="protein sequence ID" value="MBS9522794.1"/>
    <property type="molecule type" value="Genomic_DNA"/>
</dbReference>
<evidence type="ECO:0000313" key="1">
    <source>
        <dbReference type="EMBL" id="MBS9522794.1"/>
    </source>
</evidence>
<accession>A0AAP2CFZ2</accession>
<reference evidence="1 2" key="1">
    <citation type="submission" date="2021-05" db="EMBL/GenBank/DDBJ databases">
        <authorList>
            <person name="Zhang Z.D."/>
            <person name="Osman G."/>
        </authorList>
    </citation>
    <scope>NUCLEOTIDE SEQUENCE [LARGE SCALE GENOMIC DNA]</scope>
    <source>
        <strain evidence="1 2">KCTC 32217</strain>
    </source>
</reference>